<dbReference type="GO" id="GO:0052689">
    <property type="term" value="F:carboxylic ester hydrolase activity"/>
    <property type="evidence" value="ECO:0007669"/>
    <property type="project" value="TreeGrafter"/>
</dbReference>
<feature type="signal peptide" evidence="3">
    <location>
        <begin position="1"/>
        <end position="21"/>
    </location>
</feature>
<dbReference type="Pfam" id="PF00135">
    <property type="entry name" value="COesterase"/>
    <property type="match status" value="1"/>
</dbReference>
<dbReference type="STRING" id="196109.A0A136IMJ2"/>
<dbReference type="EC" id="3.1.1.-" evidence="3"/>
<keyword evidence="2 3" id="KW-0378">Hydrolase</keyword>
<protein>
    <recommendedName>
        <fullName evidence="3">Carboxylic ester hydrolase</fullName>
        <ecNumber evidence="3">3.1.1.-</ecNumber>
    </recommendedName>
</protein>
<dbReference type="Proteomes" id="UP000070501">
    <property type="component" value="Unassembled WGS sequence"/>
</dbReference>
<dbReference type="PROSITE" id="PS00122">
    <property type="entry name" value="CARBOXYLESTERASE_B_1"/>
    <property type="match status" value="1"/>
</dbReference>
<evidence type="ECO:0000313" key="5">
    <source>
        <dbReference type="EMBL" id="KXJ85849.1"/>
    </source>
</evidence>
<organism evidence="5 6">
    <name type="scientific">Microdochium bolleyi</name>
    <dbReference type="NCBI Taxonomy" id="196109"/>
    <lineage>
        <taxon>Eukaryota</taxon>
        <taxon>Fungi</taxon>
        <taxon>Dikarya</taxon>
        <taxon>Ascomycota</taxon>
        <taxon>Pezizomycotina</taxon>
        <taxon>Sordariomycetes</taxon>
        <taxon>Xylariomycetidae</taxon>
        <taxon>Xylariales</taxon>
        <taxon>Microdochiaceae</taxon>
        <taxon>Microdochium</taxon>
    </lineage>
</organism>
<dbReference type="AlphaFoldDB" id="A0A136IMJ2"/>
<dbReference type="InterPro" id="IPR019826">
    <property type="entry name" value="Carboxylesterase_B_AS"/>
</dbReference>
<evidence type="ECO:0000256" key="1">
    <source>
        <dbReference type="ARBA" id="ARBA00005964"/>
    </source>
</evidence>
<dbReference type="SUPFAM" id="SSF53474">
    <property type="entry name" value="alpha/beta-Hydrolases"/>
    <property type="match status" value="1"/>
</dbReference>
<evidence type="ECO:0000313" key="6">
    <source>
        <dbReference type="Proteomes" id="UP000070501"/>
    </source>
</evidence>
<evidence type="ECO:0000256" key="2">
    <source>
        <dbReference type="ARBA" id="ARBA00022801"/>
    </source>
</evidence>
<dbReference type="InParanoid" id="A0A136IMJ2"/>
<dbReference type="InterPro" id="IPR050654">
    <property type="entry name" value="AChE-related_enzymes"/>
</dbReference>
<reference evidence="6" key="1">
    <citation type="submission" date="2016-02" db="EMBL/GenBank/DDBJ databases">
        <title>Draft genome sequence of Microdochium bolleyi, a fungal endophyte of beachgrass.</title>
        <authorList>
            <consortium name="DOE Joint Genome Institute"/>
            <person name="David A.S."/>
            <person name="May G."/>
            <person name="Haridas S."/>
            <person name="Lim J."/>
            <person name="Wang M."/>
            <person name="Labutti K."/>
            <person name="Lipzen A."/>
            <person name="Barry K."/>
            <person name="Grigoriev I.V."/>
        </authorList>
    </citation>
    <scope>NUCLEOTIDE SEQUENCE [LARGE SCALE GENOMIC DNA]</scope>
    <source>
        <strain evidence="6">J235TASD1</strain>
    </source>
</reference>
<dbReference type="ESTHER" id="9pezi-a0a136imj2">
    <property type="family name" value="Fungal_carboxylesterase_lipase"/>
</dbReference>
<evidence type="ECO:0000256" key="3">
    <source>
        <dbReference type="RuleBase" id="RU361235"/>
    </source>
</evidence>
<sequence length="590" mass="63408">MRLTTALPFGVLLLLHSGAHGSGGAYTISAPPTVVDERLGVTYMGFTRNGLDVFQGIRFGLDTGGEHRFRPPRPAVVPRPGSVIDARELGDACPQETGRVRGPLSLGNITRVSEDCLNLNIVRPAAALSEGAMFPVMLWIYGGGLWVGYNGEPTTRGDGVVLESIENGMPVIHVTINYRLGVFGFAQSASLKAEKSENAGLRDQRLAIEWVRDNIAAFGGDPENITIYGQSSGGFSVTAQILAYGGTKPVPFQKGICESQAIATGITGTYTRDAMEALAAYVGCNTTALDDAAAITCLQSIDTLALTKASQVTYCATCTDDIWLPTVDGDFWPDTPSALLHEGRFARNISAIIGWTQDDMTLYTSPSIASAAGTYAAIRVKYPWLSEANLDTLLALYPVAEFPANKTANRTSESYRAARIWRDVLMVCQPMHLAATLAAAASSGSDVYLYNWNQTVTGPALAAVRGLYGVGVPHTGEFAYTFGNISVYDVNGYPFDPAPEDFALQHRGARSWSTFATTGKPYVNGRSTFIGWDKAYQNTRGGPFVWVAGGPNEGLSAIDGPEAIPEMAEQKLRERCAFINSPEMIEQLRY</sequence>
<keyword evidence="3" id="KW-0732">Signal</keyword>
<feature type="domain" description="Carboxylesterase type B" evidence="4">
    <location>
        <begin position="49"/>
        <end position="535"/>
    </location>
</feature>
<evidence type="ECO:0000259" key="4">
    <source>
        <dbReference type="Pfam" id="PF00135"/>
    </source>
</evidence>
<keyword evidence="6" id="KW-1185">Reference proteome</keyword>
<comment type="similarity">
    <text evidence="1 3">Belongs to the type-B carboxylesterase/lipase family.</text>
</comment>
<dbReference type="Gene3D" id="3.40.50.1820">
    <property type="entry name" value="alpha/beta hydrolase"/>
    <property type="match status" value="1"/>
</dbReference>
<dbReference type="OrthoDB" id="408631at2759"/>
<dbReference type="PANTHER" id="PTHR43918">
    <property type="entry name" value="ACETYLCHOLINESTERASE"/>
    <property type="match status" value="1"/>
</dbReference>
<dbReference type="InterPro" id="IPR029058">
    <property type="entry name" value="AB_hydrolase_fold"/>
</dbReference>
<feature type="chain" id="PRO_5007230135" description="Carboxylic ester hydrolase" evidence="3">
    <location>
        <begin position="22"/>
        <end position="590"/>
    </location>
</feature>
<dbReference type="InterPro" id="IPR002018">
    <property type="entry name" value="CarbesteraseB"/>
</dbReference>
<dbReference type="PANTHER" id="PTHR43918:SF4">
    <property type="entry name" value="CARBOXYLIC ESTER HYDROLASE"/>
    <property type="match status" value="1"/>
</dbReference>
<dbReference type="EMBL" id="KQ964273">
    <property type="protein sequence ID" value="KXJ85849.1"/>
    <property type="molecule type" value="Genomic_DNA"/>
</dbReference>
<name>A0A136IMJ2_9PEZI</name>
<gene>
    <name evidence="5" type="ORF">Micbo1qcDRAFT_220136</name>
</gene>
<accession>A0A136IMJ2</accession>
<proteinExistence type="inferred from homology"/>